<dbReference type="AlphaFoldDB" id="A0A0V1PVI6"/>
<keyword evidence="4" id="KW-1133">Transmembrane helix</keyword>
<dbReference type="PANTHER" id="PTHR28023">
    <property type="entry name" value="UPF0357 PROTEIN YCL012C"/>
    <property type="match status" value="1"/>
</dbReference>
<keyword evidence="6" id="KW-1185">Reference proteome</keyword>
<keyword evidence="4" id="KW-0472">Membrane</keyword>
<proteinExistence type="inferred from homology"/>
<dbReference type="EMBL" id="LMYN01000094">
    <property type="protein sequence ID" value="KSA00297.1"/>
    <property type="molecule type" value="Genomic_DNA"/>
</dbReference>
<dbReference type="OrthoDB" id="447314at2759"/>
<keyword evidence="2" id="KW-0732">Signal</keyword>
<evidence type="ECO:0000256" key="2">
    <source>
        <dbReference type="ARBA" id="ARBA00022729"/>
    </source>
</evidence>
<evidence type="ECO:0000256" key="4">
    <source>
        <dbReference type="SAM" id="Phobius"/>
    </source>
</evidence>
<dbReference type="Proteomes" id="UP000054251">
    <property type="component" value="Unassembled WGS sequence"/>
</dbReference>
<feature type="region of interest" description="Disordered" evidence="3">
    <location>
        <begin position="133"/>
        <end position="155"/>
    </location>
</feature>
<evidence type="ECO:0000256" key="1">
    <source>
        <dbReference type="ARBA" id="ARBA00008325"/>
    </source>
</evidence>
<comment type="similarity">
    <text evidence="1">Belongs to the UPF0357 family.</text>
</comment>
<evidence type="ECO:0000313" key="5">
    <source>
        <dbReference type="EMBL" id="KSA00297.1"/>
    </source>
</evidence>
<sequence length="155" mass="17906">MSSIRNTEGEGSSFYDYYAHTKGKVKTHHVLLVFFIITAIVLFHFRHKLAAAHDRYRTRRRSRFSRLPSDENGFEDDLENGLSSSTFDIGENISNNDQRQGLLQNSKEEIKRIMENSNLSFDQARYQYTQQQLSENGVGKDGTPLDPKTVTFSHR</sequence>
<name>A0A0V1PVI6_9ASCO</name>
<evidence type="ECO:0000256" key="3">
    <source>
        <dbReference type="SAM" id="MobiDB-lite"/>
    </source>
</evidence>
<dbReference type="PANTHER" id="PTHR28023:SF1">
    <property type="entry name" value="UPF0357 PROTEIN YCL012C"/>
    <property type="match status" value="1"/>
</dbReference>
<keyword evidence="4" id="KW-0812">Transmembrane</keyword>
<comment type="caution">
    <text evidence="5">The sequence shown here is derived from an EMBL/GenBank/DDBJ whole genome shotgun (WGS) entry which is preliminary data.</text>
</comment>
<dbReference type="RefSeq" id="XP_015466399.1">
    <property type="nucleotide sequence ID" value="XM_015612788.1"/>
</dbReference>
<feature type="compositionally biased region" description="Polar residues" evidence="3">
    <location>
        <begin position="81"/>
        <end position="100"/>
    </location>
</feature>
<dbReference type="GeneID" id="26840968"/>
<feature type="transmembrane region" description="Helical" evidence="4">
    <location>
        <begin position="27"/>
        <end position="45"/>
    </location>
</feature>
<accession>A0A0V1PVI6</accession>
<gene>
    <name evidence="5" type="ORF">AC631_03959</name>
</gene>
<dbReference type="Pfam" id="PF09435">
    <property type="entry name" value="DUF2015"/>
    <property type="match status" value="1"/>
</dbReference>
<evidence type="ECO:0000313" key="6">
    <source>
        <dbReference type="Proteomes" id="UP000054251"/>
    </source>
</evidence>
<reference evidence="5 6" key="1">
    <citation type="submission" date="2015-11" db="EMBL/GenBank/DDBJ databases">
        <title>The genome of Debaryomyces fabryi.</title>
        <authorList>
            <person name="Tafer H."/>
            <person name="Lopandic K."/>
        </authorList>
    </citation>
    <scope>NUCLEOTIDE SEQUENCE [LARGE SCALE GENOMIC DNA]</scope>
    <source>
        <strain evidence="5 6">CBS 789</strain>
    </source>
</reference>
<feature type="region of interest" description="Disordered" evidence="3">
    <location>
        <begin position="66"/>
        <end position="100"/>
    </location>
</feature>
<dbReference type="InterPro" id="IPR018559">
    <property type="entry name" value="DUF2015"/>
</dbReference>
<protein>
    <submittedName>
        <fullName evidence="5">Uncharacterized protein</fullName>
    </submittedName>
</protein>
<organism evidence="5 6">
    <name type="scientific">Debaryomyces fabryi</name>
    <dbReference type="NCBI Taxonomy" id="58627"/>
    <lineage>
        <taxon>Eukaryota</taxon>
        <taxon>Fungi</taxon>
        <taxon>Dikarya</taxon>
        <taxon>Ascomycota</taxon>
        <taxon>Saccharomycotina</taxon>
        <taxon>Pichiomycetes</taxon>
        <taxon>Debaryomycetaceae</taxon>
        <taxon>Debaryomyces</taxon>
    </lineage>
</organism>